<evidence type="ECO:0000313" key="3">
    <source>
        <dbReference type="Proteomes" id="UP001166291"/>
    </source>
</evidence>
<evidence type="ECO:0000313" key="2">
    <source>
        <dbReference type="EMBL" id="MBW2941643.1"/>
    </source>
</evidence>
<protein>
    <submittedName>
        <fullName evidence="2">Nuclear transport factor 2 family protein</fullName>
    </submittedName>
</protein>
<dbReference type="RefSeq" id="WP_219043879.1">
    <property type="nucleotide sequence ID" value="NZ_JAHWDQ010000003.1"/>
</dbReference>
<accession>A0ABS6VTK0</accession>
<dbReference type="Pfam" id="PF12680">
    <property type="entry name" value="SnoaL_2"/>
    <property type="match status" value="1"/>
</dbReference>
<dbReference type="EMBL" id="JAHWDQ010000003">
    <property type="protein sequence ID" value="MBW2941643.1"/>
    <property type="molecule type" value="Genomic_DNA"/>
</dbReference>
<feature type="domain" description="SnoaL-like" evidence="1">
    <location>
        <begin position="19"/>
        <end position="119"/>
    </location>
</feature>
<comment type="caution">
    <text evidence="2">The sequence shown here is derived from an EMBL/GenBank/DDBJ whole genome shotgun (WGS) entry which is preliminary data.</text>
</comment>
<organism evidence="2 3">
    <name type="scientific">Zhongshania aquimaris</name>
    <dbReference type="NCBI Taxonomy" id="2857107"/>
    <lineage>
        <taxon>Bacteria</taxon>
        <taxon>Pseudomonadati</taxon>
        <taxon>Pseudomonadota</taxon>
        <taxon>Gammaproteobacteria</taxon>
        <taxon>Cellvibrionales</taxon>
        <taxon>Spongiibacteraceae</taxon>
        <taxon>Zhongshania</taxon>
    </lineage>
</organism>
<keyword evidence="3" id="KW-1185">Reference proteome</keyword>
<proteinExistence type="predicted"/>
<evidence type="ECO:0000259" key="1">
    <source>
        <dbReference type="Pfam" id="PF12680"/>
    </source>
</evidence>
<sequence>MGNAQLALAASRLSGQYVEQGSKAAWLDLFAEDACVQDPVGKSPLDPSGLGHIGKAAIADFWDMVIAAGDIEFTIMSSHPAGDECANVVKMVNNLPGDIKMELDMVVVYTANGDGKITSLKAYWDFDAVQQQLS</sequence>
<dbReference type="Proteomes" id="UP001166291">
    <property type="component" value="Unassembled WGS sequence"/>
</dbReference>
<name>A0ABS6VTK0_9GAMM</name>
<gene>
    <name evidence="2" type="ORF">KXJ70_12675</name>
</gene>
<dbReference type="InterPro" id="IPR037401">
    <property type="entry name" value="SnoaL-like"/>
</dbReference>
<reference evidence="2" key="1">
    <citation type="submission" date="2021-07" db="EMBL/GenBank/DDBJ databases">
        <title>Zhongshania sp. CAU 1632 isolated from seawater.</title>
        <authorList>
            <person name="Kim W."/>
        </authorList>
    </citation>
    <scope>NUCLEOTIDE SEQUENCE</scope>
    <source>
        <strain evidence="2">CAU 1632</strain>
    </source>
</reference>